<accession>A0A2J0Q835</accession>
<dbReference type="Proteomes" id="UP000228496">
    <property type="component" value="Unassembled WGS sequence"/>
</dbReference>
<organism evidence="1 2">
    <name type="scientific">Candidatus Yanofskybacteria bacterium CG10_big_fil_rev_8_21_14_0_10_36_16</name>
    <dbReference type="NCBI Taxonomy" id="1975096"/>
    <lineage>
        <taxon>Bacteria</taxon>
        <taxon>Candidatus Yanofskyibacteriota</taxon>
    </lineage>
</organism>
<reference evidence="1 2" key="1">
    <citation type="submission" date="2017-09" db="EMBL/GenBank/DDBJ databases">
        <title>Depth-based differentiation of microbial function through sediment-hosted aquifers and enrichment of novel symbionts in the deep terrestrial subsurface.</title>
        <authorList>
            <person name="Probst A.J."/>
            <person name="Ladd B."/>
            <person name="Jarett J.K."/>
            <person name="Geller-Mcgrath D.E."/>
            <person name="Sieber C.M."/>
            <person name="Emerson J.B."/>
            <person name="Anantharaman K."/>
            <person name="Thomas B.C."/>
            <person name="Malmstrom R."/>
            <person name="Stieglmeier M."/>
            <person name="Klingl A."/>
            <person name="Woyke T."/>
            <person name="Ryan C.M."/>
            <person name="Banfield J.F."/>
        </authorList>
    </citation>
    <scope>NUCLEOTIDE SEQUENCE [LARGE SCALE GENOMIC DNA]</scope>
    <source>
        <strain evidence="1">CG10_big_fil_rev_8_21_14_0_10_36_16</strain>
    </source>
</reference>
<sequence length="85" mass="9957">MFDPSDKQDHELLYRFFKDGKYFFATFNNREDAEDCAFGGNHEVRDYGVDIISYDPQTGRVTSWEKTVGFSVWVSPKKTQDFNIT</sequence>
<dbReference type="EMBL" id="PCXQ01000004">
    <property type="protein sequence ID" value="PJE51125.1"/>
    <property type="molecule type" value="Genomic_DNA"/>
</dbReference>
<proteinExistence type="predicted"/>
<name>A0A2J0Q835_9BACT</name>
<protein>
    <submittedName>
        <fullName evidence="1">Uncharacterized protein</fullName>
    </submittedName>
</protein>
<evidence type="ECO:0000313" key="2">
    <source>
        <dbReference type="Proteomes" id="UP000228496"/>
    </source>
</evidence>
<evidence type="ECO:0000313" key="1">
    <source>
        <dbReference type="EMBL" id="PJE51125.1"/>
    </source>
</evidence>
<dbReference type="AlphaFoldDB" id="A0A2J0Q835"/>
<comment type="caution">
    <text evidence="1">The sequence shown here is derived from an EMBL/GenBank/DDBJ whole genome shotgun (WGS) entry which is preliminary data.</text>
</comment>
<gene>
    <name evidence="1" type="ORF">COV29_02525</name>
</gene>